<reference evidence="3 4" key="1">
    <citation type="submission" date="2020-08" db="EMBL/GenBank/DDBJ databases">
        <title>Dyella sp. G9 isolated from forest soil.</title>
        <authorList>
            <person name="Fu J."/>
            <person name="Qiu L."/>
        </authorList>
    </citation>
    <scope>NUCLEOTIDE SEQUENCE [LARGE SCALE GENOMIC DNA]</scope>
    <source>
        <strain evidence="3 4">G9</strain>
    </source>
</reference>
<evidence type="ECO:0000313" key="3">
    <source>
        <dbReference type="EMBL" id="QNK01561.1"/>
    </source>
</evidence>
<organism evidence="3 4">
    <name type="scientific">Dyella telluris</name>
    <dbReference type="NCBI Taxonomy" id="2763498"/>
    <lineage>
        <taxon>Bacteria</taxon>
        <taxon>Pseudomonadati</taxon>
        <taxon>Pseudomonadota</taxon>
        <taxon>Gammaproteobacteria</taxon>
        <taxon>Lysobacterales</taxon>
        <taxon>Rhodanobacteraceae</taxon>
        <taxon>Dyella</taxon>
    </lineage>
</organism>
<dbReference type="EMBL" id="CP060412">
    <property type="protein sequence ID" value="QNK01561.1"/>
    <property type="molecule type" value="Genomic_DNA"/>
</dbReference>
<proteinExistence type="predicted"/>
<evidence type="ECO:0000256" key="1">
    <source>
        <dbReference type="SAM" id="MobiDB-lite"/>
    </source>
</evidence>
<dbReference type="RefSeq" id="WP_187057023.1">
    <property type="nucleotide sequence ID" value="NZ_CP060412.1"/>
</dbReference>
<keyword evidence="4" id="KW-1185">Reference proteome</keyword>
<feature type="region of interest" description="Disordered" evidence="1">
    <location>
        <begin position="111"/>
        <end position="137"/>
    </location>
</feature>
<keyword evidence="2" id="KW-0812">Transmembrane</keyword>
<evidence type="ECO:0000313" key="4">
    <source>
        <dbReference type="Proteomes" id="UP000515873"/>
    </source>
</evidence>
<protein>
    <submittedName>
        <fullName evidence="3">Uncharacterized protein</fullName>
    </submittedName>
</protein>
<evidence type="ECO:0000256" key="2">
    <source>
        <dbReference type="SAM" id="Phobius"/>
    </source>
</evidence>
<name>A0A7G8Q453_9GAMM</name>
<keyword evidence="2" id="KW-0472">Membrane</keyword>
<gene>
    <name evidence="3" type="ORF">H8F01_21445</name>
</gene>
<dbReference type="KEGG" id="dtl:H8F01_21445"/>
<accession>A0A7G8Q453</accession>
<feature type="transmembrane region" description="Helical" evidence="2">
    <location>
        <begin position="55"/>
        <end position="76"/>
    </location>
</feature>
<sequence>MNTHDHDNDALPGDDELKSLYRSLPRKEPSPELDRAVKLAATDAVRATRRRVSRWPVAVASAAMVVVAAGLGWRMLQQPSSVPQMTTASSVPAYAPAPTAAVLPAPAAPVAPASQPLASTNEPAAPLAGRPAQHVTPTLQARQDNIRSAMKARVMAPAPPPPPPPVEASAPALPAPEENIVAAPPPAPAPSAPPAPPVLLEAAPAPMATSSYASTADSIAAAPVAGMPARTTVQATTLRAMAPAARMQPAPMPSLDATAANPTDTPAQEFAKIRQLFAWHRHDEAVQRLTIFQKAHPDIPLPDDLRAQLPDHE</sequence>
<keyword evidence="2" id="KW-1133">Transmembrane helix</keyword>
<dbReference type="Proteomes" id="UP000515873">
    <property type="component" value="Chromosome"/>
</dbReference>
<dbReference type="AlphaFoldDB" id="A0A7G8Q453"/>
<feature type="region of interest" description="Disordered" evidence="1">
    <location>
        <begin position="1"/>
        <end position="33"/>
    </location>
</feature>